<name>A0A231FYL3_PSEJE</name>
<dbReference type="InterPro" id="IPR016187">
    <property type="entry name" value="CTDL_fold"/>
</dbReference>
<keyword evidence="1" id="KW-0732">Signal</keyword>
<reference evidence="3" key="1">
    <citation type="submission" date="2016-10" db="EMBL/GenBank/DDBJ databases">
        <authorList>
            <person name="Varghese N."/>
            <person name="Submissions S."/>
        </authorList>
    </citation>
    <scope>NUCLEOTIDE SEQUENCE [LARGE SCALE GENOMIC DNA]</scope>
    <source>
        <strain evidence="3">BS3660</strain>
    </source>
</reference>
<dbReference type="RefSeq" id="WP_090456259.1">
    <property type="nucleotide sequence ID" value="NZ_FNTC01000002.1"/>
</dbReference>
<gene>
    <name evidence="2" type="ORF">SAMN04490187_4783</name>
</gene>
<keyword evidence="3" id="KW-1185">Reference proteome</keyword>
<organism evidence="2 3">
    <name type="scientific">Pseudomonas jessenii</name>
    <dbReference type="NCBI Taxonomy" id="77298"/>
    <lineage>
        <taxon>Bacteria</taxon>
        <taxon>Pseudomonadati</taxon>
        <taxon>Pseudomonadota</taxon>
        <taxon>Gammaproteobacteria</taxon>
        <taxon>Pseudomonadales</taxon>
        <taxon>Pseudomonadaceae</taxon>
        <taxon>Pseudomonas</taxon>
    </lineage>
</organism>
<feature type="signal peptide" evidence="1">
    <location>
        <begin position="1"/>
        <end position="25"/>
    </location>
</feature>
<protein>
    <recommendedName>
        <fullName evidence="4">Lectin</fullName>
    </recommendedName>
</protein>
<dbReference type="Gene3D" id="3.10.100.10">
    <property type="entry name" value="Mannose-Binding Protein A, subunit A"/>
    <property type="match status" value="1"/>
</dbReference>
<dbReference type="AlphaFoldDB" id="A0A231FYL3"/>
<sequence>MHITTFTLTLPTALLAIACSFASQAQQTDMTFFVTSLGMGKGADLGGLSGADRHCQTLASAVGAGQHTWRAYLSTSAVGSAGAVNARDRIGQGPWQNAKGVVIARDVAQLHGDNQLTKEMALDEHGALVKGRGDTPNMHDILTGSQADGTAFAGSDDHTCSNWTSSGEGTAQVGHHDRIGLRDDAAARSWNSSHPSRGCSSEALAGSGGAGLLYCFAAE</sequence>
<evidence type="ECO:0000256" key="1">
    <source>
        <dbReference type="SAM" id="SignalP"/>
    </source>
</evidence>
<dbReference type="EMBL" id="FNTC01000002">
    <property type="protein sequence ID" value="SEC54766.1"/>
    <property type="molecule type" value="Genomic_DNA"/>
</dbReference>
<evidence type="ECO:0008006" key="4">
    <source>
        <dbReference type="Google" id="ProtNLM"/>
    </source>
</evidence>
<accession>A0A231FYL3</accession>
<dbReference type="Proteomes" id="UP000198542">
    <property type="component" value="Unassembled WGS sequence"/>
</dbReference>
<evidence type="ECO:0000313" key="3">
    <source>
        <dbReference type="Proteomes" id="UP000198542"/>
    </source>
</evidence>
<dbReference type="SUPFAM" id="SSF56436">
    <property type="entry name" value="C-type lectin-like"/>
    <property type="match status" value="1"/>
</dbReference>
<dbReference type="InterPro" id="IPR016186">
    <property type="entry name" value="C-type_lectin-like/link_sf"/>
</dbReference>
<evidence type="ECO:0000313" key="2">
    <source>
        <dbReference type="EMBL" id="SEC54766.1"/>
    </source>
</evidence>
<feature type="chain" id="PRO_5030039899" description="Lectin" evidence="1">
    <location>
        <begin position="26"/>
        <end position="219"/>
    </location>
</feature>
<proteinExistence type="predicted"/>